<reference evidence="6 7" key="1">
    <citation type="submission" date="2015-07" db="EMBL/GenBank/DDBJ databases">
        <title>Comparative genomics of the Sigatoka disease complex on banana suggests a link between parallel evolutionary changes in Pseudocercospora fijiensis and Pseudocercospora eumusae and increased virulence on the banana host.</title>
        <authorList>
            <person name="Chang T.-C."/>
            <person name="Salvucci A."/>
            <person name="Crous P.W."/>
            <person name="Stergiopoulos I."/>
        </authorList>
    </citation>
    <scope>NUCLEOTIDE SEQUENCE [LARGE SCALE GENOMIC DNA]</scope>
    <source>
        <strain evidence="6 7">CBS 114824</strain>
    </source>
</reference>
<evidence type="ECO:0000313" key="6">
    <source>
        <dbReference type="EMBL" id="KXT00281.1"/>
    </source>
</evidence>
<dbReference type="PANTHER" id="PTHR12425:SF5">
    <property type="entry name" value="SYNEMBRYN"/>
    <property type="match status" value="1"/>
</dbReference>
<evidence type="ECO:0000256" key="4">
    <source>
        <dbReference type="SAM" id="Coils"/>
    </source>
</evidence>
<accession>A0A139HCT8</accession>
<evidence type="ECO:0000256" key="1">
    <source>
        <dbReference type="ARBA" id="ARBA00009049"/>
    </source>
</evidence>
<keyword evidence="4" id="KW-0175">Coiled coil</keyword>
<gene>
    <name evidence="6" type="ORF">AC578_1215</name>
</gene>
<dbReference type="Pfam" id="PF10165">
    <property type="entry name" value="Ric8"/>
    <property type="match status" value="1"/>
</dbReference>
<dbReference type="Proteomes" id="UP000070133">
    <property type="component" value="Unassembled WGS sequence"/>
</dbReference>
<protein>
    <recommendedName>
        <fullName evidence="8">Guanine nucleotide exchange factor synembryn</fullName>
    </recommendedName>
</protein>
<keyword evidence="2" id="KW-0344">Guanine-nucleotide releasing factor</keyword>
<evidence type="ECO:0000256" key="5">
    <source>
        <dbReference type="SAM" id="MobiDB-lite"/>
    </source>
</evidence>
<organism evidence="6 7">
    <name type="scientific">Pseudocercospora eumusae</name>
    <dbReference type="NCBI Taxonomy" id="321146"/>
    <lineage>
        <taxon>Eukaryota</taxon>
        <taxon>Fungi</taxon>
        <taxon>Dikarya</taxon>
        <taxon>Ascomycota</taxon>
        <taxon>Pezizomycotina</taxon>
        <taxon>Dothideomycetes</taxon>
        <taxon>Dothideomycetidae</taxon>
        <taxon>Mycosphaerellales</taxon>
        <taxon>Mycosphaerellaceae</taxon>
        <taxon>Pseudocercospora</taxon>
    </lineage>
</organism>
<evidence type="ECO:0000313" key="7">
    <source>
        <dbReference type="Proteomes" id="UP000070133"/>
    </source>
</evidence>
<feature type="region of interest" description="Disordered" evidence="5">
    <location>
        <begin position="405"/>
        <end position="447"/>
    </location>
</feature>
<dbReference type="EMBL" id="LFZN01000077">
    <property type="protein sequence ID" value="KXT00281.1"/>
    <property type="molecule type" value="Genomic_DNA"/>
</dbReference>
<evidence type="ECO:0000256" key="2">
    <source>
        <dbReference type="ARBA" id="ARBA00022658"/>
    </source>
</evidence>
<dbReference type="PANTHER" id="PTHR12425">
    <property type="entry name" value="SYNEMBRYN"/>
    <property type="match status" value="1"/>
</dbReference>
<dbReference type="OrthoDB" id="5585685at2759"/>
<feature type="coiled-coil region" evidence="4">
    <location>
        <begin position="21"/>
        <end position="48"/>
    </location>
</feature>
<comment type="similarity">
    <text evidence="1">Belongs to the synembryn family.</text>
</comment>
<dbReference type="GO" id="GO:0007186">
    <property type="term" value="P:G protein-coupled receptor signaling pathway"/>
    <property type="evidence" value="ECO:0007669"/>
    <property type="project" value="TreeGrafter"/>
</dbReference>
<dbReference type="GO" id="GO:0001965">
    <property type="term" value="F:G-protein alpha-subunit binding"/>
    <property type="evidence" value="ECO:0007669"/>
    <property type="project" value="TreeGrafter"/>
</dbReference>
<proteinExistence type="inferred from homology"/>
<dbReference type="SUPFAM" id="SSF48371">
    <property type="entry name" value="ARM repeat"/>
    <property type="match status" value="1"/>
</dbReference>
<evidence type="ECO:0000256" key="3">
    <source>
        <dbReference type="ARBA" id="ARBA00023186"/>
    </source>
</evidence>
<dbReference type="GO" id="GO:0005085">
    <property type="term" value="F:guanyl-nucleotide exchange factor activity"/>
    <property type="evidence" value="ECO:0007669"/>
    <property type="project" value="UniProtKB-KW"/>
</dbReference>
<sequence length="484" mass="54138">MLAMRPQTSSPVEGMSSEAAIAQLDRLLLELERNTEAAKLSLKQQEDTLSQVKVLGRNADTAGPIFTKRGISILSRYALDQPGSSNVSREALRCLANAFLLNEHSRQIFVDLGYGPKAADRLKNDNRDDEFLLSRILFFLTYNTKIDFNVLIDEHKLADSINQHIARHAKNFSKSGRGKSISSPIQDMAMVETLKLMFNITYYYPHQVTKFTQSVEPLINIILHHPLPKPPLQPPITYVLNALLNLDLKAAERKTPMGREARSSPLFPYSDPETVVDKLVSIFDAAIRVQPEKELDQAAAPLCTLLRRMYELATPQMKSWMRWLLLPNPKDRDKPLGQGDTLSSRLLRLSCSPNLPTLRGNISGLLFELSDKDATKFVNNIGYGFASGFLMSQNIQIPANAMEAGSISSTDDTEGGADVNPITGQRLSAEERDAPQQPEMTDEEKEREAEKLFVLFERLKATGVVNIKNPVEQAIDEGRFEELD</sequence>
<dbReference type="InterPro" id="IPR016024">
    <property type="entry name" value="ARM-type_fold"/>
</dbReference>
<dbReference type="AlphaFoldDB" id="A0A139HCT8"/>
<comment type="caution">
    <text evidence="6">The sequence shown here is derived from an EMBL/GenBank/DDBJ whole genome shotgun (WGS) entry which is preliminary data.</text>
</comment>
<evidence type="ECO:0008006" key="8">
    <source>
        <dbReference type="Google" id="ProtNLM"/>
    </source>
</evidence>
<name>A0A139HCT8_9PEZI</name>
<keyword evidence="3" id="KW-0143">Chaperone</keyword>
<dbReference type="InterPro" id="IPR019318">
    <property type="entry name" value="Gua_nucleotide_exch_fac_Ric8"/>
</dbReference>
<keyword evidence="7" id="KW-1185">Reference proteome</keyword>
<dbReference type="GO" id="GO:0005737">
    <property type="term" value="C:cytoplasm"/>
    <property type="evidence" value="ECO:0007669"/>
    <property type="project" value="TreeGrafter"/>
</dbReference>